<dbReference type="Gene3D" id="1.10.630.10">
    <property type="entry name" value="Cytochrome P450"/>
    <property type="match status" value="1"/>
</dbReference>
<dbReference type="GO" id="GO:0020037">
    <property type="term" value="F:heme binding"/>
    <property type="evidence" value="ECO:0007669"/>
    <property type="project" value="InterPro"/>
</dbReference>
<keyword evidence="4 7" id="KW-0560">Oxidoreductase</keyword>
<dbReference type="InterPro" id="IPR002397">
    <property type="entry name" value="Cyt_P450_B"/>
</dbReference>
<reference evidence="8 9" key="1">
    <citation type="submission" date="2018-01" db="EMBL/GenBank/DDBJ databases">
        <title>Draft genome sequence of Nonomuraea sp. KC333.</title>
        <authorList>
            <person name="Sahin N."/>
            <person name="Saygin H."/>
            <person name="Ay H."/>
        </authorList>
    </citation>
    <scope>NUCLEOTIDE SEQUENCE [LARGE SCALE GENOMIC DNA]</scope>
    <source>
        <strain evidence="8 9">KC333</strain>
    </source>
</reference>
<evidence type="ECO:0000256" key="2">
    <source>
        <dbReference type="ARBA" id="ARBA00022617"/>
    </source>
</evidence>
<proteinExistence type="inferred from homology"/>
<dbReference type="PANTHER" id="PTHR46696:SF1">
    <property type="entry name" value="CYTOCHROME P450 YJIB-RELATED"/>
    <property type="match status" value="1"/>
</dbReference>
<comment type="similarity">
    <text evidence="1 7">Belongs to the cytochrome P450 family.</text>
</comment>
<evidence type="ECO:0000256" key="4">
    <source>
        <dbReference type="ARBA" id="ARBA00023002"/>
    </source>
</evidence>
<keyword evidence="9" id="KW-1185">Reference proteome</keyword>
<dbReference type="InterPro" id="IPR001128">
    <property type="entry name" value="Cyt_P450"/>
</dbReference>
<dbReference type="FunFam" id="1.10.630.10:FF:000018">
    <property type="entry name" value="Cytochrome P450 monooxygenase"/>
    <property type="match status" value="1"/>
</dbReference>
<dbReference type="GO" id="GO:0005506">
    <property type="term" value="F:iron ion binding"/>
    <property type="evidence" value="ECO:0007669"/>
    <property type="project" value="InterPro"/>
</dbReference>
<dbReference type="Pfam" id="PF00067">
    <property type="entry name" value="p450"/>
    <property type="match status" value="1"/>
</dbReference>
<protein>
    <submittedName>
        <fullName evidence="8">Cytochrome P450</fullName>
    </submittedName>
</protein>
<dbReference type="GO" id="GO:0016705">
    <property type="term" value="F:oxidoreductase activity, acting on paired donors, with incorporation or reduction of molecular oxygen"/>
    <property type="evidence" value="ECO:0007669"/>
    <property type="project" value="InterPro"/>
</dbReference>
<keyword evidence="2 7" id="KW-0349">Heme</keyword>
<dbReference type="Proteomes" id="UP000249304">
    <property type="component" value="Unassembled WGS sequence"/>
</dbReference>
<evidence type="ECO:0000256" key="5">
    <source>
        <dbReference type="ARBA" id="ARBA00023004"/>
    </source>
</evidence>
<dbReference type="PANTHER" id="PTHR46696">
    <property type="entry name" value="P450, PUTATIVE (EUROFUNG)-RELATED"/>
    <property type="match status" value="1"/>
</dbReference>
<dbReference type="InterPro" id="IPR017972">
    <property type="entry name" value="Cyt_P450_CS"/>
</dbReference>
<evidence type="ECO:0000256" key="3">
    <source>
        <dbReference type="ARBA" id="ARBA00022723"/>
    </source>
</evidence>
<evidence type="ECO:0000256" key="1">
    <source>
        <dbReference type="ARBA" id="ARBA00010617"/>
    </source>
</evidence>
<dbReference type="CDD" id="cd11029">
    <property type="entry name" value="CYP107-like"/>
    <property type="match status" value="1"/>
</dbReference>
<dbReference type="PRINTS" id="PR00359">
    <property type="entry name" value="BP450"/>
</dbReference>
<keyword evidence="3 7" id="KW-0479">Metal-binding</keyword>
<gene>
    <name evidence="8" type="ORF">C1J01_44000</name>
</gene>
<dbReference type="EMBL" id="POUD01000367">
    <property type="protein sequence ID" value="PZG04958.1"/>
    <property type="molecule type" value="Genomic_DNA"/>
</dbReference>
<dbReference type="PROSITE" id="PS00086">
    <property type="entry name" value="CYTOCHROME_P450"/>
    <property type="match status" value="1"/>
</dbReference>
<evidence type="ECO:0000313" key="8">
    <source>
        <dbReference type="EMBL" id="PZG04958.1"/>
    </source>
</evidence>
<comment type="caution">
    <text evidence="8">The sequence shown here is derived from an EMBL/GenBank/DDBJ whole genome shotgun (WGS) entry which is preliminary data.</text>
</comment>
<dbReference type="AlphaFoldDB" id="A0A2W2DYK0"/>
<dbReference type="InterPro" id="IPR036396">
    <property type="entry name" value="Cyt_P450_sf"/>
</dbReference>
<evidence type="ECO:0000313" key="9">
    <source>
        <dbReference type="Proteomes" id="UP000249304"/>
    </source>
</evidence>
<sequence length="392" mass="42571">MDLFTTRDRDAFLTDLAENGPVSRGHYVDGTPIWLVTGHPESVTVLTDPRFSSDPGKQSAIDMSAATALPEDVAPYLMSTLGAYDPPDHTRLRRLVSREFTARRVEALRPRIQEITDELLSGLPEEFDLIERFAYPLPIQVICELLGVPEADRAVWRGWAAELTAPDPARVAAGARGLVGYMADLIERKRSRGGQDLLSGLIRVRDDDGDRLADDELIALSISILIAGHETTVGLISQSVRLLLAHPDLQDALRAEPALLATAVEEFLRYTGPAEIAVMRYTLQPVELGGVTIPAGKAVQVVYAAANRDPRRFDGPGLLDVRRPDNAHLGFGHGIHYCLGAALARAETRIALAGLLGRFAVLEAAVPASEIGWRPGIQRALTRLPVRTVASP</sequence>
<organism evidence="8 9">
    <name type="scientific">Nonomuraea aridisoli</name>
    <dbReference type="NCBI Taxonomy" id="2070368"/>
    <lineage>
        <taxon>Bacteria</taxon>
        <taxon>Bacillati</taxon>
        <taxon>Actinomycetota</taxon>
        <taxon>Actinomycetes</taxon>
        <taxon>Streptosporangiales</taxon>
        <taxon>Streptosporangiaceae</taxon>
        <taxon>Nonomuraea</taxon>
    </lineage>
</organism>
<dbReference type="GO" id="GO:0004497">
    <property type="term" value="F:monooxygenase activity"/>
    <property type="evidence" value="ECO:0007669"/>
    <property type="project" value="UniProtKB-KW"/>
</dbReference>
<dbReference type="OrthoDB" id="4133219at2"/>
<evidence type="ECO:0000256" key="7">
    <source>
        <dbReference type="RuleBase" id="RU000461"/>
    </source>
</evidence>
<name>A0A2W2DYK0_9ACTN</name>
<dbReference type="SUPFAM" id="SSF48264">
    <property type="entry name" value="Cytochrome P450"/>
    <property type="match status" value="1"/>
</dbReference>
<evidence type="ECO:0000256" key="6">
    <source>
        <dbReference type="ARBA" id="ARBA00023033"/>
    </source>
</evidence>
<keyword evidence="6 7" id="KW-0503">Monooxygenase</keyword>
<accession>A0A2W2DYK0</accession>
<keyword evidence="5 7" id="KW-0408">Iron</keyword>